<dbReference type="EMBL" id="AAWS01000014">
    <property type="protein sequence ID" value="EAY28726.1"/>
    <property type="molecule type" value="Genomic_DNA"/>
</dbReference>
<gene>
    <name evidence="1" type="ORF">M23134_07824</name>
</gene>
<reference evidence="1 2" key="1">
    <citation type="submission" date="2007-01" db="EMBL/GenBank/DDBJ databases">
        <authorList>
            <person name="Haygood M."/>
            <person name="Podell S."/>
            <person name="Anderson C."/>
            <person name="Hopkinson B."/>
            <person name="Roe K."/>
            <person name="Barbeau K."/>
            <person name="Gaasterland T."/>
            <person name="Ferriera S."/>
            <person name="Johnson J."/>
            <person name="Kravitz S."/>
            <person name="Beeson K."/>
            <person name="Sutton G."/>
            <person name="Rogers Y.-H."/>
            <person name="Friedman R."/>
            <person name="Frazier M."/>
            <person name="Venter J.C."/>
        </authorList>
    </citation>
    <scope>NUCLEOTIDE SEQUENCE [LARGE SCALE GENOMIC DNA]</scope>
    <source>
        <strain evidence="1 2">ATCC 23134</strain>
    </source>
</reference>
<accession>A1ZLH2</accession>
<name>A1ZLH2_MICM2</name>
<organism evidence="1 2">
    <name type="scientific">Microscilla marina ATCC 23134</name>
    <dbReference type="NCBI Taxonomy" id="313606"/>
    <lineage>
        <taxon>Bacteria</taxon>
        <taxon>Pseudomonadati</taxon>
        <taxon>Bacteroidota</taxon>
        <taxon>Cytophagia</taxon>
        <taxon>Cytophagales</taxon>
        <taxon>Microscillaceae</taxon>
        <taxon>Microscilla</taxon>
    </lineage>
</organism>
<evidence type="ECO:0000313" key="1">
    <source>
        <dbReference type="EMBL" id="EAY28726.1"/>
    </source>
</evidence>
<protein>
    <submittedName>
        <fullName evidence="1">Uncharacterized protein</fullName>
    </submittedName>
</protein>
<keyword evidence="2" id="KW-1185">Reference proteome</keyword>
<evidence type="ECO:0000313" key="2">
    <source>
        <dbReference type="Proteomes" id="UP000004095"/>
    </source>
</evidence>
<dbReference type="AlphaFoldDB" id="A1ZLH2"/>
<dbReference type="RefSeq" id="WP_002697459.1">
    <property type="nucleotide sequence ID" value="NZ_AAWS01000014.1"/>
</dbReference>
<proteinExistence type="predicted"/>
<sequence length="262" mass="28979">MKPLNFILWKPEGAPEFSPGGATFTDGTTIELASAAATYVQENSLELTQTSFIITLNSDEKELASHTFQMEKLGGSVNLWLLANPKETDPNGSFTGKFLQALCDLAPAQTPLTIKIGATTNEETTWINEGNLVFDGTAGNEKYQQLLTFYDDVDASRSQANKETTEAYAEKRAEEAQARHNANHFEVFFKSNHSSQTTYVICKDTKSLSENIVEVQPNAKISVEFWRGSSHEILAYSQNVSKEAAHKVTTVTETLENQEILI</sequence>
<comment type="caution">
    <text evidence="1">The sequence shown here is derived from an EMBL/GenBank/DDBJ whole genome shotgun (WGS) entry which is preliminary data.</text>
</comment>
<dbReference type="Proteomes" id="UP000004095">
    <property type="component" value="Unassembled WGS sequence"/>
</dbReference>